<name>A0ACA9R283_9GLOM</name>
<dbReference type="EMBL" id="CAJVPU010058288">
    <property type="protein sequence ID" value="CAG8773418.1"/>
    <property type="molecule type" value="Genomic_DNA"/>
</dbReference>
<feature type="non-terminal residue" evidence="1">
    <location>
        <position position="49"/>
    </location>
</feature>
<protein>
    <submittedName>
        <fullName evidence="1">6159_t:CDS:1</fullName>
    </submittedName>
</protein>
<organism evidence="1 2">
    <name type="scientific">Dentiscutata heterogama</name>
    <dbReference type="NCBI Taxonomy" id="1316150"/>
    <lineage>
        <taxon>Eukaryota</taxon>
        <taxon>Fungi</taxon>
        <taxon>Fungi incertae sedis</taxon>
        <taxon>Mucoromycota</taxon>
        <taxon>Glomeromycotina</taxon>
        <taxon>Glomeromycetes</taxon>
        <taxon>Diversisporales</taxon>
        <taxon>Gigasporaceae</taxon>
        <taxon>Dentiscutata</taxon>
    </lineage>
</organism>
<comment type="caution">
    <text evidence="1">The sequence shown here is derived from an EMBL/GenBank/DDBJ whole genome shotgun (WGS) entry which is preliminary data.</text>
</comment>
<proteinExistence type="predicted"/>
<evidence type="ECO:0000313" key="1">
    <source>
        <dbReference type="EMBL" id="CAG8773418.1"/>
    </source>
</evidence>
<sequence>DHLEDYKCTKTFRYNPTGYYTYFDLQLAINLGLHIELSTKRPNILIYKE</sequence>
<dbReference type="Proteomes" id="UP000789702">
    <property type="component" value="Unassembled WGS sequence"/>
</dbReference>
<gene>
    <name evidence="1" type="ORF">DHETER_LOCUS15971</name>
</gene>
<reference evidence="1" key="1">
    <citation type="submission" date="2021-06" db="EMBL/GenBank/DDBJ databases">
        <authorList>
            <person name="Kallberg Y."/>
            <person name="Tangrot J."/>
            <person name="Rosling A."/>
        </authorList>
    </citation>
    <scope>NUCLEOTIDE SEQUENCE</scope>
    <source>
        <strain evidence="1">IL203A</strain>
    </source>
</reference>
<accession>A0ACA9R283</accession>
<keyword evidence="2" id="KW-1185">Reference proteome</keyword>
<evidence type="ECO:0000313" key="2">
    <source>
        <dbReference type="Proteomes" id="UP000789702"/>
    </source>
</evidence>
<feature type="non-terminal residue" evidence="1">
    <location>
        <position position="1"/>
    </location>
</feature>